<dbReference type="EMBL" id="JADYXP020000019">
    <property type="protein sequence ID" value="KAL0105032.1"/>
    <property type="molecule type" value="Genomic_DNA"/>
</dbReference>
<comment type="caution">
    <text evidence="6">The sequence shown here is derived from an EMBL/GenBank/DDBJ whole genome shotgun (WGS) entry which is preliminary data.</text>
</comment>
<feature type="compositionally biased region" description="Acidic residues" evidence="5">
    <location>
        <begin position="323"/>
        <end position="334"/>
    </location>
</feature>
<keyword evidence="3" id="KW-0597">Phosphoprotein</keyword>
<evidence type="ECO:0000313" key="7">
    <source>
        <dbReference type="Proteomes" id="UP001430953"/>
    </source>
</evidence>
<feature type="region of interest" description="Disordered" evidence="5">
    <location>
        <begin position="318"/>
        <end position="338"/>
    </location>
</feature>
<reference evidence="6 7" key="1">
    <citation type="submission" date="2023-03" db="EMBL/GenBank/DDBJ databases">
        <title>High recombination rates correlate with genetic variation in Cardiocondyla obscurior ants.</title>
        <authorList>
            <person name="Errbii M."/>
        </authorList>
    </citation>
    <scope>NUCLEOTIDE SEQUENCE [LARGE SCALE GENOMIC DNA]</scope>
    <source>
        <strain evidence="6">Alpha-2009</strain>
        <tissue evidence="6">Whole body</tissue>
    </source>
</reference>
<feature type="compositionally biased region" description="Basic residues" evidence="5">
    <location>
        <begin position="469"/>
        <end position="478"/>
    </location>
</feature>
<dbReference type="GO" id="GO:0032040">
    <property type="term" value="C:small-subunit processome"/>
    <property type="evidence" value="ECO:0007669"/>
    <property type="project" value="InterPro"/>
</dbReference>
<dbReference type="InterPro" id="IPR006709">
    <property type="entry name" value="SSU_processome_Utp14"/>
</dbReference>
<evidence type="ECO:0000256" key="2">
    <source>
        <dbReference type="ARBA" id="ARBA00007774"/>
    </source>
</evidence>
<feature type="compositionally biased region" description="Basic residues" evidence="5">
    <location>
        <begin position="760"/>
        <end position="771"/>
    </location>
</feature>
<proteinExistence type="inferred from homology"/>
<feature type="region of interest" description="Disordered" evidence="5">
    <location>
        <begin position="461"/>
        <end position="548"/>
    </location>
</feature>
<name>A0AAW2EPH7_9HYME</name>
<organism evidence="6 7">
    <name type="scientific">Cardiocondyla obscurior</name>
    <dbReference type="NCBI Taxonomy" id="286306"/>
    <lineage>
        <taxon>Eukaryota</taxon>
        <taxon>Metazoa</taxon>
        <taxon>Ecdysozoa</taxon>
        <taxon>Arthropoda</taxon>
        <taxon>Hexapoda</taxon>
        <taxon>Insecta</taxon>
        <taxon>Pterygota</taxon>
        <taxon>Neoptera</taxon>
        <taxon>Endopterygota</taxon>
        <taxon>Hymenoptera</taxon>
        <taxon>Apocrita</taxon>
        <taxon>Aculeata</taxon>
        <taxon>Formicoidea</taxon>
        <taxon>Formicidae</taxon>
        <taxon>Myrmicinae</taxon>
        <taxon>Cardiocondyla</taxon>
    </lineage>
</organism>
<dbReference type="GO" id="GO:0006364">
    <property type="term" value="P:rRNA processing"/>
    <property type="evidence" value="ECO:0007669"/>
    <property type="project" value="InterPro"/>
</dbReference>
<dbReference type="Pfam" id="PF04615">
    <property type="entry name" value="Utp14"/>
    <property type="match status" value="1"/>
</dbReference>
<dbReference type="PANTHER" id="PTHR14150:SF12">
    <property type="entry name" value="U3 SMALL NUCLEOLAR RNA-ASSOCIATED PROTEIN 14 HOMOLOG A"/>
    <property type="match status" value="1"/>
</dbReference>
<keyword evidence="4" id="KW-0539">Nucleus</keyword>
<evidence type="ECO:0000313" key="6">
    <source>
        <dbReference type="EMBL" id="KAL0105032.1"/>
    </source>
</evidence>
<comment type="similarity">
    <text evidence="2">Belongs to the UTP14 family.</text>
</comment>
<feature type="compositionally biased region" description="Polar residues" evidence="5">
    <location>
        <begin position="527"/>
        <end position="548"/>
    </location>
</feature>
<keyword evidence="7" id="KW-1185">Reference proteome</keyword>
<feature type="region of interest" description="Disordered" evidence="5">
    <location>
        <begin position="364"/>
        <end position="393"/>
    </location>
</feature>
<feature type="compositionally biased region" description="Basic residues" evidence="5">
    <location>
        <begin position="221"/>
        <end position="237"/>
    </location>
</feature>
<evidence type="ECO:0000256" key="3">
    <source>
        <dbReference type="ARBA" id="ARBA00022553"/>
    </source>
</evidence>
<dbReference type="AlphaFoldDB" id="A0AAW2EPH7"/>
<feature type="region of interest" description="Disordered" evidence="5">
    <location>
        <begin position="760"/>
        <end position="779"/>
    </location>
</feature>
<dbReference type="PANTHER" id="PTHR14150">
    <property type="entry name" value="U3 SMALL NUCLEOLAR RNA-ASSOCIATED PROTEIN 14"/>
    <property type="match status" value="1"/>
</dbReference>
<evidence type="ECO:0000256" key="5">
    <source>
        <dbReference type="SAM" id="MobiDB-lite"/>
    </source>
</evidence>
<comment type="subcellular location">
    <subcellularLocation>
        <location evidence="1">Nucleus</location>
        <location evidence="1">Nucleolus</location>
    </subcellularLocation>
</comment>
<evidence type="ECO:0000256" key="1">
    <source>
        <dbReference type="ARBA" id="ARBA00004604"/>
    </source>
</evidence>
<feature type="region of interest" description="Disordered" evidence="5">
    <location>
        <begin position="214"/>
        <end position="237"/>
    </location>
</feature>
<dbReference type="Proteomes" id="UP001430953">
    <property type="component" value="Unassembled WGS sequence"/>
</dbReference>
<gene>
    <name evidence="6" type="ORF">PUN28_016570</name>
</gene>
<evidence type="ECO:0000256" key="4">
    <source>
        <dbReference type="ARBA" id="ARBA00023242"/>
    </source>
</evidence>
<evidence type="ECO:0008006" key="8">
    <source>
        <dbReference type="Google" id="ProtNLM"/>
    </source>
</evidence>
<protein>
    <recommendedName>
        <fullName evidence="8">U3 small nucleolar RNA-associated protein 14 homolog A</fullName>
    </recommendedName>
</protein>
<accession>A0AAW2EPH7</accession>
<sequence length="779" mass="90914">MSDAEIDEDLYDSDQEVAKHHSKLIEDVTRLDKRQRVKKAERSEPSLEVSEYHLVKGSAADNNVIRTHDLIKSLDQKGDQSNIIKKLRYIQQKNKVLPKPLEKPAAERIKRTVGYGNVKEELQKWDSIVSRNRTAEQLSFPLKRVTEIKNSSASKIPEFLRGFSTKSDLMKKIEEVDSTFLCPANEEEKKDDKYKMTLKEVILRRKEAARFRAQQSYKEAKAHRQRKIKSKKFHRIQRKDKIKQQLKDFEKLKESDPQEALAKLEQLDRTRAEERMSLRHKNTGQWARNKQIKAKYNKETRQVLAEQLAISRELTQKVKRTDSDEDDDESEENEIILKNKESDVKTNVEIDNFIQQCRQFYDKKQETETREETNKDKISKIETTPEKEKEKCHNEIEKILQANDTKSKLRANKKNDITYANINNTKNKSLKRKKNNEDITSDCADATKKDNDKKLKLQNVSKTFDSKESKKKKSKLKPKVQEVKTTCKTNKKVKKQEEENEDYSPSLEFENPKHKPILDSPLEETTCGKNTQKASNRTSLQNKLNSTSQESIGINQDIEIDPKKYLNIKPKHLKTQLPDVTTAGDDDSEQEEETHKIMSEAFADDDVVEEFRKEKEEEMKKSQPQEIDLSLPGWGTWGGPNIKKRKLARKKSRFTLIVPKAPPRKPENQGKVIVFEHDNEKLKKHLVKELPYPFTRVKDFEASVRAPISRTFVPMNVHLRLIRPTVKTKLGQVIDPMDENELVKKQQVVKKLLKPTFKRTAVKTDKKKNRLKSNDNKER</sequence>